<dbReference type="EC" id="2.7.1.151" evidence="8"/>
<dbReference type="GO" id="GO:0005524">
    <property type="term" value="F:ATP binding"/>
    <property type="evidence" value="ECO:0007669"/>
    <property type="project" value="UniProtKB-KW"/>
</dbReference>
<dbReference type="Pfam" id="PF03770">
    <property type="entry name" value="IPK"/>
    <property type="match status" value="1"/>
</dbReference>
<comment type="similarity">
    <text evidence="1 8">Belongs to the inositol phosphokinase (IPK) family.</text>
</comment>
<dbReference type="PANTHER" id="PTHR12400">
    <property type="entry name" value="INOSITOL POLYPHOSPHATE KINASE"/>
    <property type="match status" value="1"/>
</dbReference>
<dbReference type="Gene3D" id="3.30.470.160">
    <property type="entry name" value="Inositol polyphosphate kinase"/>
    <property type="match status" value="1"/>
</dbReference>
<reference evidence="9" key="1">
    <citation type="submission" date="2014-05" db="EMBL/GenBank/DDBJ databases">
        <title>The transcriptome of the halophilic microalga Tetraselmis sp. GSL018 isolated from the Great Salt Lake, Utah.</title>
        <authorList>
            <person name="Jinkerson R.E."/>
            <person name="D'Adamo S."/>
            <person name="Posewitz M.C."/>
        </authorList>
    </citation>
    <scope>NUCLEOTIDE SEQUENCE</scope>
    <source>
        <strain evidence="9">GSL018</strain>
    </source>
</reference>
<dbReference type="GO" id="GO:0008440">
    <property type="term" value="F:inositol-1,4,5-trisphosphate 3-kinase activity"/>
    <property type="evidence" value="ECO:0007669"/>
    <property type="project" value="TreeGrafter"/>
</dbReference>
<evidence type="ECO:0000256" key="1">
    <source>
        <dbReference type="ARBA" id="ARBA00007374"/>
    </source>
</evidence>
<keyword evidence="3 8" id="KW-0547">Nucleotide-binding</keyword>
<evidence type="ECO:0000256" key="7">
    <source>
        <dbReference type="ARBA" id="ARBA00036525"/>
    </source>
</evidence>
<comment type="catalytic activity">
    <reaction evidence="6 8">
        <text>1D-myo-inositol 1,4,5-trisphosphate + 2 ATP = 1D-myo-inositol 1,3,4,5,6-pentakisphosphate + 2 ADP + 2 H(+)</text>
        <dbReference type="Rhea" id="RHEA:32359"/>
        <dbReference type="ChEBI" id="CHEBI:15378"/>
        <dbReference type="ChEBI" id="CHEBI:30616"/>
        <dbReference type="ChEBI" id="CHEBI:57733"/>
        <dbReference type="ChEBI" id="CHEBI:203600"/>
        <dbReference type="ChEBI" id="CHEBI:456216"/>
        <dbReference type="EC" id="2.7.1.151"/>
    </reaction>
</comment>
<accession>A0A061SLF5</accession>
<gene>
    <name evidence="9" type="ORF">TSPGSL018_2723</name>
</gene>
<keyword evidence="5 8" id="KW-0067">ATP-binding</keyword>
<evidence type="ECO:0000256" key="2">
    <source>
        <dbReference type="ARBA" id="ARBA00022679"/>
    </source>
</evidence>
<proteinExistence type="inferred from homology"/>
<dbReference type="SUPFAM" id="SSF56104">
    <property type="entry name" value="SAICAR synthase-like"/>
    <property type="match status" value="1"/>
</dbReference>
<dbReference type="InterPro" id="IPR005522">
    <property type="entry name" value="IPK"/>
</dbReference>
<evidence type="ECO:0000256" key="5">
    <source>
        <dbReference type="ARBA" id="ARBA00022840"/>
    </source>
</evidence>
<dbReference type="InterPro" id="IPR038286">
    <property type="entry name" value="IPK_sf"/>
</dbReference>
<keyword evidence="4 8" id="KW-0418">Kinase</keyword>
<evidence type="ECO:0000256" key="6">
    <source>
        <dbReference type="ARBA" id="ARBA00036164"/>
    </source>
</evidence>
<protein>
    <recommendedName>
        <fullName evidence="8">Inositol polyphosphate multikinase</fullName>
        <ecNumber evidence="8">2.7.1.140</ecNumber>
        <ecNumber evidence="8">2.7.1.151</ecNumber>
    </recommendedName>
</protein>
<sequence>MSLKPSEHQVAGHMKGGTAATLVDNEGKFYKPLQEGPRGAREYEFYETVKGNSMQEKSSKKECTGTLQTFMPTYYGSTTIDGVKHIIVQDINFGYDKPSCLDLKIGFRTWYEAPWNSDDWISNRKAKDEREGLTQLGFKLCGMNLWLQSEGRYWKQERDYWRSLATREPVVEELRRFACNGSGLAAREIYGPALSQLEAISRWFETQEEYCFYGCSVLMTYEGAAVAAEDLKVSCKLIDFAHSFGGQQQKDMNFLGGLRSVMSLIKEAADI</sequence>
<dbReference type="GO" id="GO:0047326">
    <property type="term" value="F:inositol-1,3,4,6-tetrakisphosphate 5-kinase activity"/>
    <property type="evidence" value="ECO:0007669"/>
    <property type="project" value="RHEA"/>
</dbReference>
<dbReference type="AlphaFoldDB" id="A0A061SLF5"/>
<dbReference type="GO" id="GO:0032958">
    <property type="term" value="P:inositol phosphate biosynthetic process"/>
    <property type="evidence" value="ECO:0007669"/>
    <property type="project" value="InterPro"/>
</dbReference>
<evidence type="ECO:0000313" key="9">
    <source>
        <dbReference type="EMBL" id="JAC83705.1"/>
    </source>
</evidence>
<dbReference type="EMBL" id="GBEZ01001254">
    <property type="protein sequence ID" value="JAC83705.1"/>
    <property type="molecule type" value="Transcribed_RNA"/>
</dbReference>
<comment type="function">
    <text evidence="8">Inositol phosphate kinase with a broad substrate specificity.</text>
</comment>
<evidence type="ECO:0000256" key="3">
    <source>
        <dbReference type="ARBA" id="ARBA00022741"/>
    </source>
</evidence>
<evidence type="ECO:0000256" key="8">
    <source>
        <dbReference type="RuleBase" id="RU363090"/>
    </source>
</evidence>
<evidence type="ECO:0000256" key="4">
    <source>
        <dbReference type="ARBA" id="ARBA00022777"/>
    </source>
</evidence>
<dbReference type="EC" id="2.7.1.140" evidence="8"/>
<dbReference type="GO" id="GO:0005634">
    <property type="term" value="C:nucleus"/>
    <property type="evidence" value="ECO:0007669"/>
    <property type="project" value="TreeGrafter"/>
</dbReference>
<dbReference type="GO" id="GO:0005737">
    <property type="term" value="C:cytoplasm"/>
    <property type="evidence" value="ECO:0007669"/>
    <property type="project" value="TreeGrafter"/>
</dbReference>
<organism evidence="9">
    <name type="scientific">Tetraselmis sp. GSL018</name>
    <dbReference type="NCBI Taxonomy" id="582737"/>
    <lineage>
        <taxon>Eukaryota</taxon>
        <taxon>Viridiplantae</taxon>
        <taxon>Chlorophyta</taxon>
        <taxon>core chlorophytes</taxon>
        <taxon>Chlorodendrophyceae</taxon>
        <taxon>Chlorodendrales</taxon>
        <taxon>Chlorodendraceae</taxon>
        <taxon>Tetraselmis</taxon>
    </lineage>
</organism>
<keyword evidence="2 8" id="KW-0808">Transferase</keyword>
<comment type="catalytic activity">
    <reaction evidence="7 8">
        <text>1D-myo-inositol 1,3,4,6-tetrakisphosphate + ATP = 1D-myo-inositol 1,3,4,5,6-pentakisphosphate + ADP + H(+)</text>
        <dbReference type="Rhea" id="RHEA:12717"/>
        <dbReference type="ChEBI" id="CHEBI:15378"/>
        <dbReference type="ChEBI" id="CHEBI:30616"/>
        <dbReference type="ChEBI" id="CHEBI:57660"/>
        <dbReference type="ChEBI" id="CHEBI:57733"/>
        <dbReference type="ChEBI" id="CHEBI:456216"/>
        <dbReference type="EC" id="2.7.1.140"/>
    </reaction>
</comment>
<name>A0A061SLF5_9CHLO</name>
<dbReference type="PANTHER" id="PTHR12400:SF51">
    <property type="entry name" value="INOSITOL POLYPHOSPHATE MULTIKINASE"/>
    <property type="match status" value="1"/>
</dbReference>